<evidence type="ECO:0008006" key="5">
    <source>
        <dbReference type="Google" id="ProtNLM"/>
    </source>
</evidence>
<feature type="transmembrane region" description="Helical" evidence="2">
    <location>
        <begin position="899"/>
        <end position="923"/>
    </location>
</feature>
<accession>A0A8S3ZQF4</accession>
<dbReference type="PANTHER" id="PTHR11360">
    <property type="entry name" value="MONOCARBOXYLATE TRANSPORTER"/>
    <property type="match status" value="1"/>
</dbReference>
<dbReference type="SUPFAM" id="SSF103473">
    <property type="entry name" value="MFS general substrate transporter"/>
    <property type="match status" value="1"/>
</dbReference>
<feature type="transmembrane region" description="Helical" evidence="2">
    <location>
        <begin position="966"/>
        <end position="987"/>
    </location>
</feature>
<feature type="region of interest" description="Disordered" evidence="1">
    <location>
        <begin position="609"/>
        <end position="683"/>
    </location>
</feature>
<feature type="compositionally biased region" description="Basic and acidic residues" evidence="1">
    <location>
        <begin position="1011"/>
        <end position="1033"/>
    </location>
</feature>
<feature type="region of interest" description="Disordered" evidence="1">
    <location>
        <begin position="148"/>
        <end position="199"/>
    </location>
</feature>
<dbReference type="Pfam" id="PF07690">
    <property type="entry name" value="MFS_1"/>
    <property type="match status" value="1"/>
</dbReference>
<dbReference type="InterPro" id="IPR036259">
    <property type="entry name" value="MFS_trans_sf"/>
</dbReference>
<feature type="region of interest" description="Disordered" evidence="1">
    <location>
        <begin position="1"/>
        <end position="83"/>
    </location>
</feature>
<feature type="transmembrane region" description="Helical" evidence="2">
    <location>
        <begin position="808"/>
        <end position="833"/>
    </location>
</feature>
<feature type="transmembrane region" description="Helical" evidence="2">
    <location>
        <begin position="430"/>
        <end position="455"/>
    </location>
</feature>
<feature type="transmembrane region" description="Helical" evidence="2">
    <location>
        <begin position="396"/>
        <end position="418"/>
    </location>
</feature>
<protein>
    <recommendedName>
        <fullName evidence="5">Major facilitator superfamily (MFS) profile domain-containing protein</fullName>
    </recommendedName>
</protein>
<feature type="region of interest" description="Disordered" evidence="1">
    <location>
        <begin position="1011"/>
        <end position="1091"/>
    </location>
</feature>
<name>A0A8S3ZQF4_9EUPU</name>
<keyword evidence="2" id="KW-0472">Membrane</keyword>
<feature type="transmembrane region" description="Helical" evidence="2">
    <location>
        <begin position="461"/>
        <end position="478"/>
    </location>
</feature>
<gene>
    <name evidence="3" type="ORF">CUNI_LOCUS15608</name>
</gene>
<comment type="caution">
    <text evidence="3">The sequence shown here is derived from an EMBL/GenBank/DDBJ whole genome shotgun (WGS) entry which is preliminary data.</text>
</comment>
<organism evidence="3 4">
    <name type="scientific">Candidula unifasciata</name>
    <dbReference type="NCBI Taxonomy" id="100452"/>
    <lineage>
        <taxon>Eukaryota</taxon>
        <taxon>Metazoa</taxon>
        <taxon>Spiralia</taxon>
        <taxon>Lophotrochozoa</taxon>
        <taxon>Mollusca</taxon>
        <taxon>Gastropoda</taxon>
        <taxon>Heterobranchia</taxon>
        <taxon>Euthyneura</taxon>
        <taxon>Panpulmonata</taxon>
        <taxon>Eupulmonata</taxon>
        <taxon>Stylommatophora</taxon>
        <taxon>Helicina</taxon>
        <taxon>Helicoidea</taxon>
        <taxon>Geomitridae</taxon>
        <taxon>Candidula</taxon>
    </lineage>
</organism>
<dbReference type="OrthoDB" id="6105573at2759"/>
<feature type="transmembrane region" description="Helical" evidence="2">
    <location>
        <begin position="370"/>
        <end position="390"/>
    </location>
</feature>
<reference evidence="3" key="1">
    <citation type="submission" date="2021-04" db="EMBL/GenBank/DDBJ databases">
        <authorList>
            <consortium name="Molecular Ecology Group"/>
        </authorList>
    </citation>
    <scope>NUCLEOTIDE SEQUENCE</scope>
</reference>
<dbReference type="InterPro" id="IPR050327">
    <property type="entry name" value="Proton-linked_MCT"/>
</dbReference>
<dbReference type="Proteomes" id="UP000678393">
    <property type="component" value="Unassembled WGS sequence"/>
</dbReference>
<evidence type="ECO:0000313" key="3">
    <source>
        <dbReference type="EMBL" id="CAG5130050.1"/>
    </source>
</evidence>
<keyword evidence="4" id="KW-1185">Reference proteome</keyword>
<feature type="compositionally biased region" description="Polar residues" evidence="1">
    <location>
        <begin position="644"/>
        <end position="655"/>
    </location>
</feature>
<keyword evidence="2" id="KW-1133">Transmembrane helix</keyword>
<evidence type="ECO:0000313" key="4">
    <source>
        <dbReference type="Proteomes" id="UP000678393"/>
    </source>
</evidence>
<feature type="region of interest" description="Disordered" evidence="1">
    <location>
        <begin position="692"/>
        <end position="711"/>
    </location>
</feature>
<dbReference type="InterPro" id="IPR011701">
    <property type="entry name" value="MFS"/>
</dbReference>
<dbReference type="PANTHER" id="PTHR11360:SF284">
    <property type="entry name" value="EG:103B4.3 PROTEIN-RELATED"/>
    <property type="match status" value="1"/>
</dbReference>
<feature type="transmembrane region" description="Helical" evidence="2">
    <location>
        <begin position="935"/>
        <end position="960"/>
    </location>
</feature>
<dbReference type="EMBL" id="CAJHNH020003815">
    <property type="protein sequence ID" value="CAG5130050.1"/>
    <property type="molecule type" value="Genomic_DNA"/>
</dbReference>
<feature type="compositionally biased region" description="Polar residues" evidence="1">
    <location>
        <begin position="694"/>
        <end position="707"/>
    </location>
</feature>
<dbReference type="Gene3D" id="1.20.1250.20">
    <property type="entry name" value="MFS general substrate transporter like domains"/>
    <property type="match status" value="2"/>
</dbReference>
<dbReference type="AlphaFoldDB" id="A0A8S3ZQF4"/>
<feature type="compositionally biased region" description="Basic and acidic residues" evidence="1">
    <location>
        <begin position="40"/>
        <end position="52"/>
    </location>
</feature>
<feature type="compositionally biased region" description="Basic and acidic residues" evidence="1">
    <location>
        <begin position="70"/>
        <end position="82"/>
    </location>
</feature>
<dbReference type="GO" id="GO:0008028">
    <property type="term" value="F:monocarboxylic acid transmembrane transporter activity"/>
    <property type="evidence" value="ECO:0007669"/>
    <property type="project" value="TreeGrafter"/>
</dbReference>
<feature type="compositionally biased region" description="Basic and acidic residues" evidence="1">
    <location>
        <begin position="1055"/>
        <end position="1069"/>
    </location>
</feature>
<evidence type="ECO:0000256" key="2">
    <source>
        <dbReference type="SAM" id="Phobius"/>
    </source>
</evidence>
<feature type="transmembrane region" description="Helical" evidence="2">
    <location>
        <begin position="343"/>
        <end position="363"/>
    </location>
</feature>
<feature type="compositionally biased region" description="Polar residues" evidence="1">
    <location>
        <begin position="625"/>
        <end position="634"/>
    </location>
</feature>
<sequence>MAHSSESERLVNGMSSILEEDNGEHGELLVRNEGQAGSAPDKHDDRSSKDIEPASQEGTYVSTPSSIAKLDVDDSKKDEDVSKSVTFAENIEVYDLNSKAATPITVSLDTPVHDVDLPHSVIDSSSDVPNDSAAVLTVVGESCLADSTSVHKGSVASRPAELTLSSQAETKDKSSASETAPQEGEHTGHRHFDVSNVDESELRRQIEIENKENDLEAAKLDLENRPLLEKIPNAFGDNFSEQNTHRANQDTIGPLENPTFLKMLNYSVSQAVEDDAFGGVSCLDLENIGGTQSPADMDGGWAWVVLFAAFFSLSLTGATMFAAGVLMSAILEQIENDLTKASWIGAAHLSVTCMSGPFVGIILNRLGARLTAFIAGLVLSLGLFAAAFVSSIVGLIFTHGLIAGLGSGFILNTMFVIVGQYFNRYRGLACGVLATGSGAGMLAGGSLLMALFNSFGLSGTYLLWSGVTLHSVIFAMLLRPSPEERIRAEEKQMANVTTLTKEQEFQSDLNSMMSGLNSLYGGDQHSVFSGRTSSVRRVQRYPSRASRQDIGVAPLLKTVLHKDISRSTYSVATNRSVKSHRKSNLNIPSSPTVIQSKFIFAPQTDTINIPYTPSPGNTPIAHSPLASNPLSAQDQTDETAANEKISSLNQDTLQPLSMPDKNVSDPASQNAPSSPTISRAPSDLNRSFRKRLLSGSSQTPSQYTSMGRLSYRPSIREQLQRNDLDNESLASTLVSHLQPQDALNPRYRLGSRSISSMMGSIASFPTALAIVKDDLARLEATDGMENKTVRDYFISFLDSLRLLRNKPFLVFISTCLLWALADSPFCLYLPAYAMRKGSSPMQASSLYTGMGFGSMCGRFLSGLVASDTDIGPILLHIGCLGVASMVAGLSPLFTDTYLQQLICAGLFGVYTGSLVPLSSLITIELLGIGELGLGFGFLSMAQGIGYLAGPPLLGVAIQAIGYEGSFVIVGIIFICASLLAMVIAILLRNAAYDEDLHDSFDDLERALRRISDTDSKDEGSDEENSHQDEDQHGKSPAFHGSLKKKEDLGTSLDDAPLHDGGGDRKDDSKLLPLTDENPTPASELETITEER</sequence>
<feature type="compositionally biased region" description="Basic and acidic residues" evidence="1">
    <location>
        <begin position="183"/>
        <end position="193"/>
    </location>
</feature>
<feature type="compositionally biased region" description="Polar residues" evidence="1">
    <location>
        <begin position="665"/>
        <end position="679"/>
    </location>
</feature>
<feature type="transmembrane region" description="Helical" evidence="2">
    <location>
        <begin position="873"/>
        <end position="893"/>
    </location>
</feature>
<evidence type="ECO:0000256" key="1">
    <source>
        <dbReference type="SAM" id="MobiDB-lite"/>
    </source>
</evidence>
<proteinExistence type="predicted"/>
<keyword evidence="2" id="KW-0812">Transmembrane</keyword>
<feature type="transmembrane region" description="Helical" evidence="2">
    <location>
        <begin position="301"/>
        <end position="331"/>
    </location>
</feature>
<feature type="compositionally biased region" description="Polar residues" evidence="1">
    <location>
        <begin position="56"/>
        <end position="66"/>
    </location>
</feature>